<reference evidence="1 2" key="1">
    <citation type="submission" date="2021-04" db="EMBL/GenBank/DDBJ databases">
        <authorList>
            <person name="Bliznina A."/>
        </authorList>
    </citation>
    <scope>NUCLEOTIDE SEQUENCE [LARGE SCALE GENOMIC DNA]</scope>
</reference>
<accession>A0ABN7S4A8</accession>
<organism evidence="1 2">
    <name type="scientific">Oikopleura dioica</name>
    <name type="common">Tunicate</name>
    <dbReference type="NCBI Taxonomy" id="34765"/>
    <lineage>
        <taxon>Eukaryota</taxon>
        <taxon>Metazoa</taxon>
        <taxon>Chordata</taxon>
        <taxon>Tunicata</taxon>
        <taxon>Appendicularia</taxon>
        <taxon>Copelata</taxon>
        <taxon>Oikopleuridae</taxon>
        <taxon>Oikopleura</taxon>
    </lineage>
</organism>
<dbReference type="Proteomes" id="UP001158576">
    <property type="component" value="Chromosome PAR"/>
</dbReference>
<keyword evidence="2" id="KW-1185">Reference proteome</keyword>
<sequence>MGKKKANVRPGTPIPNWIKTGLKKAPVPDVVKSVAHESARALFAKAEKAASGAPFATLPRPKLPVVFETRAGKRKRVSSPRYSPNATRISPEKKKRNIVKRCKKKAILWGQKTANAAKAIVKHPPKLTTSILMGAYTATFELTPSKYRALEQEVISAKTPPPPLRLNSPKTPAPPQRVSELLAQDITPVAARTPRIIKGRGVLVPFGGFMSNEEFIKTQGANTIGEALDALHYSPKPIDRYAFVVDNLKAKFGER</sequence>
<evidence type="ECO:0000313" key="1">
    <source>
        <dbReference type="EMBL" id="CAG5089858.1"/>
    </source>
</evidence>
<proteinExistence type="predicted"/>
<evidence type="ECO:0000313" key="2">
    <source>
        <dbReference type="Proteomes" id="UP001158576"/>
    </source>
</evidence>
<gene>
    <name evidence="1" type="ORF">OKIOD_LOCUS3937</name>
</gene>
<dbReference type="EMBL" id="OU015568">
    <property type="protein sequence ID" value="CAG5089858.1"/>
    <property type="molecule type" value="Genomic_DNA"/>
</dbReference>
<name>A0ABN7S4A8_OIKDI</name>
<protein>
    <submittedName>
        <fullName evidence="1">Oidioi.mRNA.OKI2018_I69.PAR.g12379.t1.cds</fullName>
    </submittedName>
</protein>